<dbReference type="EMBL" id="JAAXPG010000003">
    <property type="protein sequence ID" value="NKY96900.1"/>
    <property type="molecule type" value="Genomic_DNA"/>
</dbReference>
<dbReference type="Proteomes" id="UP000553209">
    <property type="component" value="Unassembled WGS sequence"/>
</dbReference>
<dbReference type="Pfam" id="PF00501">
    <property type="entry name" value="AMP-binding"/>
    <property type="match status" value="1"/>
</dbReference>
<reference evidence="3 4" key="1">
    <citation type="submission" date="2020-04" db="EMBL/GenBank/DDBJ databases">
        <title>MicrobeNet Type strains.</title>
        <authorList>
            <person name="Nicholson A.C."/>
        </authorList>
    </citation>
    <scope>NUCLEOTIDE SEQUENCE [LARGE SCALE GENOMIC DNA]</scope>
    <source>
        <strain evidence="3 4">ATCC 23612</strain>
    </source>
</reference>
<evidence type="ECO:0000313" key="4">
    <source>
        <dbReference type="Proteomes" id="UP000553209"/>
    </source>
</evidence>
<dbReference type="InterPro" id="IPR042099">
    <property type="entry name" value="ANL_N_sf"/>
</dbReference>
<name>A0A7X6MBY0_9ACTN</name>
<comment type="caution">
    <text evidence="3">The sequence shown here is derived from an EMBL/GenBank/DDBJ whole genome shotgun (WGS) entry which is preliminary data.</text>
</comment>
<evidence type="ECO:0000256" key="1">
    <source>
        <dbReference type="SAM" id="MobiDB-lite"/>
    </source>
</evidence>
<sequence length="331" mass="34992">MGGRVGTGCVLGRDTASADRCVAAGFATWRGRDEPGRRYHRRMGELGVRMGVGLSSGTGRPGRHLPRRDDPIGSLTGGLCERLRLRPARGGSIRGVGHRVDALSFAATVEQAAAGLSRRGMCFGDVVGVLAPVSPDRFLATYTVMAVGGRALPLSTASDLDTQCAVLTETDTRLLLVSADMAQTALELAEHSRVRQVIAFGQALGTTPFEELLQPSPDGNGYSPARGLFDNGILGYEDTSGGLLTTLHPHNDLMGRFSELRDLLELTADDVVAVDERGDEATRVTLVALALWIGACVLTGADCPPPEGRQVTVRCAPEPERIAYPPVGGTY</sequence>
<feature type="domain" description="AMP-dependent synthetase/ligase" evidence="2">
    <location>
        <begin position="105"/>
        <end position="197"/>
    </location>
</feature>
<organism evidence="3 4">
    <name type="scientific">Nocardiopsis alborubida</name>
    <dbReference type="NCBI Taxonomy" id="146802"/>
    <lineage>
        <taxon>Bacteria</taxon>
        <taxon>Bacillati</taxon>
        <taxon>Actinomycetota</taxon>
        <taxon>Actinomycetes</taxon>
        <taxon>Streptosporangiales</taxon>
        <taxon>Nocardiopsidaceae</taxon>
        <taxon>Nocardiopsis</taxon>
    </lineage>
</organism>
<feature type="region of interest" description="Disordered" evidence="1">
    <location>
        <begin position="50"/>
        <end position="71"/>
    </location>
</feature>
<proteinExistence type="predicted"/>
<dbReference type="SUPFAM" id="SSF56801">
    <property type="entry name" value="Acetyl-CoA synthetase-like"/>
    <property type="match status" value="1"/>
</dbReference>
<evidence type="ECO:0000313" key="3">
    <source>
        <dbReference type="EMBL" id="NKY96900.1"/>
    </source>
</evidence>
<protein>
    <submittedName>
        <fullName evidence="3">AMP-binding protein</fullName>
    </submittedName>
</protein>
<dbReference type="Gene3D" id="3.40.50.12780">
    <property type="entry name" value="N-terminal domain of ligase-like"/>
    <property type="match status" value="1"/>
</dbReference>
<accession>A0A7X6MBY0</accession>
<keyword evidence="4" id="KW-1185">Reference proteome</keyword>
<evidence type="ECO:0000259" key="2">
    <source>
        <dbReference type="Pfam" id="PF00501"/>
    </source>
</evidence>
<dbReference type="InterPro" id="IPR000873">
    <property type="entry name" value="AMP-dep_synth/lig_dom"/>
</dbReference>
<dbReference type="AlphaFoldDB" id="A0A7X6MBY0"/>
<gene>
    <name evidence="3" type="ORF">HGB44_04290</name>
</gene>